<reference evidence="2" key="2">
    <citation type="submission" date="2020-09" db="EMBL/GenBank/DDBJ databases">
        <authorList>
            <person name="Sun Q."/>
            <person name="Zhou Y."/>
        </authorList>
    </citation>
    <scope>NUCLEOTIDE SEQUENCE</scope>
    <source>
        <strain evidence="2">CGMCC 4.5737</strain>
    </source>
</reference>
<evidence type="ECO:0000256" key="1">
    <source>
        <dbReference type="SAM" id="SignalP"/>
    </source>
</evidence>
<evidence type="ECO:0000313" key="3">
    <source>
        <dbReference type="Proteomes" id="UP000637578"/>
    </source>
</evidence>
<keyword evidence="2" id="KW-0449">Lipoprotein</keyword>
<evidence type="ECO:0000313" key="2">
    <source>
        <dbReference type="EMBL" id="GGM47238.1"/>
    </source>
</evidence>
<dbReference type="InterPro" id="IPR050490">
    <property type="entry name" value="Bact_solute-bd_prot1"/>
</dbReference>
<feature type="chain" id="PRO_5039585536" evidence="1">
    <location>
        <begin position="29"/>
        <end position="432"/>
    </location>
</feature>
<dbReference type="SUPFAM" id="SSF53850">
    <property type="entry name" value="Periplasmic binding protein-like II"/>
    <property type="match status" value="1"/>
</dbReference>
<comment type="caution">
    <text evidence="2">The sequence shown here is derived from an EMBL/GenBank/DDBJ whole genome shotgun (WGS) entry which is preliminary data.</text>
</comment>
<dbReference type="AlphaFoldDB" id="A0A8J3CC60"/>
<protein>
    <submittedName>
        <fullName evidence="2">Lipoprotein</fullName>
    </submittedName>
</protein>
<organism evidence="2 3">
    <name type="scientific">Longimycelium tulufanense</name>
    <dbReference type="NCBI Taxonomy" id="907463"/>
    <lineage>
        <taxon>Bacteria</taxon>
        <taxon>Bacillati</taxon>
        <taxon>Actinomycetota</taxon>
        <taxon>Actinomycetes</taxon>
        <taxon>Pseudonocardiales</taxon>
        <taxon>Pseudonocardiaceae</taxon>
        <taxon>Longimycelium</taxon>
    </lineage>
</organism>
<dbReference type="PANTHER" id="PTHR43649">
    <property type="entry name" value="ARABINOSE-BINDING PROTEIN-RELATED"/>
    <property type="match status" value="1"/>
</dbReference>
<gene>
    <name evidence="2" type="ORF">GCM10012275_17920</name>
</gene>
<dbReference type="Proteomes" id="UP000637578">
    <property type="component" value="Unassembled WGS sequence"/>
</dbReference>
<dbReference type="Pfam" id="PF01547">
    <property type="entry name" value="SBP_bac_1"/>
    <property type="match status" value="1"/>
</dbReference>
<dbReference type="InterPro" id="IPR006059">
    <property type="entry name" value="SBP"/>
</dbReference>
<dbReference type="Gene3D" id="3.40.190.10">
    <property type="entry name" value="Periplasmic binding protein-like II"/>
    <property type="match status" value="1"/>
</dbReference>
<keyword evidence="1" id="KW-0732">Signal</keyword>
<accession>A0A8J3CC60</accession>
<dbReference type="EMBL" id="BMMK01000006">
    <property type="protein sequence ID" value="GGM47238.1"/>
    <property type="molecule type" value="Genomic_DNA"/>
</dbReference>
<dbReference type="RefSeq" id="WP_189055846.1">
    <property type="nucleotide sequence ID" value="NZ_BMMK01000006.1"/>
</dbReference>
<name>A0A8J3CC60_9PSEU</name>
<dbReference type="PROSITE" id="PS51257">
    <property type="entry name" value="PROKAR_LIPOPROTEIN"/>
    <property type="match status" value="1"/>
</dbReference>
<reference evidence="2" key="1">
    <citation type="journal article" date="2014" name="Int. J. Syst. Evol. Microbiol.">
        <title>Complete genome sequence of Corynebacterium casei LMG S-19264T (=DSM 44701T), isolated from a smear-ripened cheese.</title>
        <authorList>
            <consortium name="US DOE Joint Genome Institute (JGI-PGF)"/>
            <person name="Walter F."/>
            <person name="Albersmeier A."/>
            <person name="Kalinowski J."/>
            <person name="Ruckert C."/>
        </authorList>
    </citation>
    <scope>NUCLEOTIDE SEQUENCE</scope>
    <source>
        <strain evidence="2">CGMCC 4.5737</strain>
    </source>
</reference>
<feature type="signal peptide" evidence="1">
    <location>
        <begin position="1"/>
        <end position="28"/>
    </location>
</feature>
<sequence length="432" mass="47587">MVRYGSRTRRLSAALLAGALTLSLTGCGSSGGRDENVVTYWSMWKENEPQAQVLHQTAAAFERDTGTKVDIQWQGRDVLKKIVPALRGGEVPDLVDQDQNLMRATLVSSGAYRDLTGLYNSPVSDGRKVSDVIAPRYADAVKNDGKPFLAPYEVIGYGLWFDASQLPEVAAKPPRTWREFVELLAHRKAAGRAPLALDADIGQYNNLWTTGLLQGALGAEQVNQLAADHSGEAWRRHPGVRPVLEEIATLVRDGYFVPGYNGSKWPAIQEKWAQGEADFLLMGSWAPSETGAKARPGFQYHFAPLPTPGDQRYVPVESIGFAIPARAQHAGNAERFIAYVLRDEHLGKIATVAKNLTPNPELPAPPELTSLAEAAEQLHVARSEDGIQADYPGYTEEVLWPVNNQFLKGQLDIEGFFQQLKEKQANYWKKKG</sequence>
<keyword evidence="3" id="KW-1185">Reference proteome</keyword>
<dbReference type="PANTHER" id="PTHR43649:SF12">
    <property type="entry name" value="DIACETYLCHITOBIOSE BINDING PROTEIN DASA"/>
    <property type="match status" value="1"/>
</dbReference>
<proteinExistence type="predicted"/>